<dbReference type="RefSeq" id="WP_248636060.1">
    <property type="nucleotide sequence ID" value="NZ_JALPTH010000025.1"/>
</dbReference>
<feature type="region of interest" description="Disordered" evidence="1">
    <location>
        <begin position="360"/>
        <end position="404"/>
    </location>
</feature>
<accession>A0ABT0IFY6</accession>
<gene>
    <name evidence="3" type="ORF">M1O15_23135</name>
</gene>
<keyword evidence="2" id="KW-0472">Membrane</keyword>
<protein>
    <submittedName>
        <fullName evidence="3">Uncharacterized protein</fullName>
    </submittedName>
</protein>
<organism evidence="3 4">
    <name type="scientific">Streptomyces lichenis</name>
    <dbReference type="NCBI Taxonomy" id="2306967"/>
    <lineage>
        <taxon>Bacteria</taxon>
        <taxon>Bacillati</taxon>
        <taxon>Actinomycetota</taxon>
        <taxon>Actinomycetes</taxon>
        <taxon>Kitasatosporales</taxon>
        <taxon>Streptomycetaceae</taxon>
        <taxon>Streptomyces</taxon>
    </lineage>
</organism>
<feature type="region of interest" description="Disordered" evidence="1">
    <location>
        <begin position="1"/>
        <end position="89"/>
    </location>
</feature>
<proteinExistence type="predicted"/>
<evidence type="ECO:0000256" key="2">
    <source>
        <dbReference type="SAM" id="Phobius"/>
    </source>
</evidence>
<reference evidence="3 4" key="1">
    <citation type="submission" date="2022-04" db="EMBL/GenBank/DDBJ databases">
        <title>Streptomyces sp. nov. LCR6-01 isolated from Lichen of Dirinaria sp.</title>
        <authorList>
            <person name="Kanchanasin P."/>
            <person name="Tanasupawat S."/>
            <person name="Phongsopitanun W."/>
        </authorList>
    </citation>
    <scope>NUCLEOTIDE SEQUENCE [LARGE SCALE GENOMIC DNA]</scope>
    <source>
        <strain evidence="3 4">LCR6-01</strain>
    </source>
</reference>
<feature type="transmembrane region" description="Helical" evidence="2">
    <location>
        <begin position="95"/>
        <end position="113"/>
    </location>
</feature>
<dbReference type="EMBL" id="JALPTH010000025">
    <property type="protein sequence ID" value="MCK8680240.1"/>
    <property type="molecule type" value="Genomic_DNA"/>
</dbReference>
<comment type="caution">
    <text evidence="3">The sequence shown here is derived from an EMBL/GenBank/DDBJ whole genome shotgun (WGS) entry which is preliminary data.</text>
</comment>
<keyword evidence="4" id="KW-1185">Reference proteome</keyword>
<name>A0ABT0IFY6_9ACTN</name>
<evidence type="ECO:0000313" key="4">
    <source>
        <dbReference type="Proteomes" id="UP001522868"/>
    </source>
</evidence>
<evidence type="ECO:0000256" key="1">
    <source>
        <dbReference type="SAM" id="MobiDB-lite"/>
    </source>
</evidence>
<keyword evidence="2" id="KW-0812">Transmembrane</keyword>
<sequence length="404" mass="43019">MNAVGGQDGSSVPDEEWERFLRESAQGAAGAPKEPSARARGVAGRLRDTSRARGVAGRLRDTSRARGVAGRLRDTREAPPVWRAHTPPRPRRRTARAVAGLLAVCALLLLALFPDRLLGWFDGDGATSGGAPLAAETARPDQAPAVEEARRPTLDEPFKGSPAARWASGTEGITVPAAKATGWMDQAEVARALSRTRDFLAAANLDPAVLRGERPQTAITLINPHQSDVRKTLAAAFPAPGGKPPGAEDDPLLLFSRFDTRAVRLVGDDIRTRGRLSYEKGKDGALEVTADVTFVYPVTRAAADGEEEVVRTIVRRELVLSWDDPERVETEPGTFSLLSYAVDITNGGCGRDTDTGLLRPEFAAERSASADDGTPAVDPYDRSRPVDKSAGVSADGECGTVTRS</sequence>
<evidence type="ECO:0000313" key="3">
    <source>
        <dbReference type="EMBL" id="MCK8680240.1"/>
    </source>
</evidence>
<keyword evidence="2" id="KW-1133">Transmembrane helix</keyword>
<dbReference type="Proteomes" id="UP001522868">
    <property type="component" value="Unassembled WGS sequence"/>
</dbReference>